<feature type="compositionally biased region" description="Pro residues" evidence="1">
    <location>
        <begin position="57"/>
        <end position="69"/>
    </location>
</feature>
<feature type="transmembrane region" description="Helical" evidence="2">
    <location>
        <begin position="86"/>
        <end position="111"/>
    </location>
</feature>
<feature type="compositionally biased region" description="Acidic residues" evidence="1">
    <location>
        <begin position="138"/>
        <end position="148"/>
    </location>
</feature>
<name>A0A4S8QHC8_9ACTN</name>
<dbReference type="OrthoDB" id="5190519at2"/>
<keyword evidence="4" id="KW-1185">Reference proteome</keyword>
<dbReference type="RefSeq" id="WP_136533535.1">
    <property type="nucleotide sequence ID" value="NZ_STGY01000021.1"/>
</dbReference>
<reference evidence="3 4" key="2">
    <citation type="submission" date="2019-05" db="EMBL/GenBank/DDBJ databases">
        <title>Glycomyces buryatensis sp. nov.</title>
        <authorList>
            <person name="Nikitina E."/>
        </authorList>
    </citation>
    <scope>NUCLEOTIDE SEQUENCE [LARGE SCALE GENOMIC DNA]</scope>
    <source>
        <strain evidence="3 4">18</strain>
    </source>
</reference>
<evidence type="ECO:0000313" key="4">
    <source>
        <dbReference type="Proteomes" id="UP000308760"/>
    </source>
</evidence>
<comment type="caution">
    <text evidence="3">The sequence shown here is derived from an EMBL/GenBank/DDBJ whole genome shotgun (WGS) entry which is preliminary data.</text>
</comment>
<reference evidence="4" key="1">
    <citation type="submission" date="2019-04" db="EMBL/GenBank/DDBJ databases">
        <title>Nocardioides xinjiangensis sp. nov.</title>
        <authorList>
            <person name="Liu S."/>
        </authorList>
    </citation>
    <scope>NUCLEOTIDE SEQUENCE [LARGE SCALE GENOMIC DNA]</scope>
    <source>
        <strain evidence="4">18</strain>
    </source>
</reference>
<dbReference type="SUPFAM" id="SSF81995">
    <property type="entry name" value="beta-sandwich domain of Sec23/24"/>
    <property type="match status" value="1"/>
</dbReference>
<sequence length="352" mass="37432">MSFPPGPYGSNPQPDPYGQPPAQQYQQQPDPYGQPPQQYQPQPGPYGQQPPQQYGAPMPPQYGGPPQTPGPYGGPVLPQPGNQNKIGLIAGIVIALVVLLGGGGAAAFVLLGQEEQADCAVGTESGVYACVEPSPSADEAESEDEAGTEEQANPLAAADAVDLTEGLDPFEPTDDYVSLTDEEDAWLPVYPEPWVEVSEADLSGARLGYQTWDGEERVAGVSCYTASDRNIEIADFTDDQGVFDAVDGSLRDIRGEEAEYEANGATAFEHYLIDGHAALTAEVVNEWTKGLDGTTGEQIDVDWVEVWGFIAIERGDADTVICSYGEWIDGAGGTPEYIAEASETLLGIRLTE</sequence>
<protein>
    <submittedName>
        <fullName evidence="3">Uncharacterized protein</fullName>
    </submittedName>
</protein>
<keyword evidence="2" id="KW-0812">Transmembrane</keyword>
<evidence type="ECO:0000256" key="1">
    <source>
        <dbReference type="SAM" id="MobiDB-lite"/>
    </source>
</evidence>
<dbReference type="AlphaFoldDB" id="A0A4S8QHC8"/>
<accession>A0A4S8QHC8</accession>
<feature type="region of interest" description="Disordered" evidence="1">
    <location>
        <begin position="1"/>
        <end position="78"/>
    </location>
</feature>
<evidence type="ECO:0000256" key="2">
    <source>
        <dbReference type="SAM" id="Phobius"/>
    </source>
</evidence>
<organism evidence="3 4">
    <name type="scientific">Glycomyces buryatensis</name>
    <dbReference type="NCBI Taxonomy" id="2570927"/>
    <lineage>
        <taxon>Bacteria</taxon>
        <taxon>Bacillati</taxon>
        <taxon>Actinomycetota</taxon>
        <taxon>Actinomycetes</taxon>
        <taxon>Glycomycetales</taxon>
        <taxon>Glycomycetaceae</taxon>
        <taxon>Glycomyces</taxon>
    </lineage>
</organism>
<keyword evidence="2" id="KW-1133">Transmembrane helix</keyword>
<dbReference type="Proteomes" id="UP000308760">
    <property type="component" value="Unassembled WGS sequence"/>
</dbReference>
<gene>
    <name evidence="3" type="ORF">FAB82_05495</name>
</gene>
<evidence type="ECO:0000313" key="3">
    <source>
        <dbReference type="EMBL" id="THV42622.1"/>
    </source>
</evidence>
<dbReference type="EMBL" id="STGY01000021">
    <property type="protein sequence ID" value="THV42622.1"/>
    <property type="molecule type" value="Genomic_DNA"/>
</dbReference>
<feature type="region of interest" description="Disordered" evidence="1">
    <location>
        <begin position="131"/>
        <end position="152"/>
    </location>
</feature>
<proteinExistence type="predicted"/>
<keyword evidence="2" id="KW-0472">Membrane</keyword>
<feature type="compositionally biased region" description="Pro residues" evidence="1">
    <location>
        <begin position="1"/>
        <end position="19"/>
    </location>
</feature>
<feature type="compositionally biased region" description="Low complexity" evidence="1">
    <location>
        <begin position="20"/>
        <end position="56"/>
    </location>
</feature>